<dbReference type="Proteomes" id="UP000317650">
    <property type="component" value="Chromosome 7"/>
</dbReference>
<feature type="region of interest" description="Disordered" evidence="1">
    <location>
        <begin position="1"/>
        <end position="49"/>
    </location>
</feature>
<dbReference type="EMBL" id="PYDT01000005">
    <property type="protein sequence ID" value="THU61629.1"/>
    <property type="molecule type" value="Genomic_DNA"/>
</dbReference>
<organism evidence="3 4">
    <name type="scientific">Musa balbisiana</name>
    <name type="common">Banana</name>
    <dbReference type="NCBI Taxonomy" id="52838"/>
    <lineage>
        <taxon>Eukaryota</taxon>
        <taxon>Viridiplantae</taxon>
        <taxon>Streptophyta</taxon>
        <taxon>Embryophyta</taxon>
        <taxon>Tracheophyta</taxon>
        <taxon>Spermatophyta</taxon>
        <taxon>Magnoliopsida</taxon>
        <taxon>Liliopsida</taxon>
        <taxon>Zingiberales</taxon>
        <taxon>Musaceae</taxon>
        <taxon>Musa</taxon>
    </lineage>
</organism>
<accession>A0A4S8JJ67</accession>
<dbReference type="InterPro" id="IPR039607">
    <property type="entry name" value="VQ_8/17/18/20/21/25"/>
</dbReference>
<feature type="compositionally biased region" description="Low complexity" evidence="1">
    <location>
        <begin position="78"/>
        <end position="90"/>
    </location>
</feature>
<feature type="compositionally biased region" description="Low complexity" evidence="1">
    <location>
        <begin position="1"/>
        <end position="11"/>
    </location>
</feature>
<dbReference type="PANTHER" id="PTHR33143">
    <property type="entry name" value="F16F4.1 PROTEIN-RELATED"/>
    <property type="match status" value="1"/>
</dbReference>
<dbReference type="InterPro" id="IPR008889">
    <property type="entry name" value="VQ"/>
</dbReference>
<dbReference type="PANTHER" id="PTHR33143:SF6">
    <property type="entry name" value="OS08G0102900 PROTEIN"/>
    <property type="match status" value="1"/>
</dbReference>
<name>A0A4S8JJ67_MUSBA</name>
<reference evidence="3 4" key="1">
    <citation type="journal article" date="2019" name="Nat. Plants">
        <title>Genome sequencing of Musa balbisiana reveals subgenome evolution and function divergence in polyploid bananas.</title>
        <authorList>
            <person name="Yao X."/>
        </authorList>
    </citation>
    <scope>NUCLEOTIDE SEQUENCE [LARGE SCALE GENOMIC DNA]</scope>
    <source>
        <strain evidence="4">cv. DH-PKW</strain>
        <tissue evidence="3">Leaves</tissue>
    </source>
</reference>
<comment type="caution">
    <text evidence="3">The sequence shown here is derived from an EMBL/GenBank/DDBJ whole genome shotgun (WGS) entry which is preliminary data.</text>
</comment>
<dbReference type="STRING" id="52838.A0A4S8JJ67"/>
<evidence type="ECO:0000313" key="4">
    <source>
        <dbReference type="Proteomes" id="UP000317650"/>
    </source>
</evidence>
<evidence type="ECO:0000313" key="3">
    <source>
        <dbReference type="EMBL" id="THU61629.1"/>
    </source>
</evidence>
<gene>
    <name evidence="3" type="ORF">C4D60_Mb07t25350</name>
</gene>
<feature type="region of interest" description="Disordered" evidence="1">
    <location>
        <begin position="78"/>
        <end position="99"/>
    </location>
</feature>
<proteinExistence type="predicted"/>
<evidence type="ECO:0000256" key="1">
    <source>
        <dbReference type="SAM" id="MobiDB-lite"/>
    </source>
</evidence>
<dbReference type="AlphaFoldDB" id="A0A4S8JJ67"/>
<feature type="domain" description="VQ" evidence="2">
    <location>
        <begin position="53"/>
        <end position="79"/>
    </location>
</feature>
<dbReference type="Pfam" id="PF05678">
    <property type="entry name" value="VQ"/>
    <property type="match status" value="1"/>
</dbReference>
<evidence type="ECO:0000259" key="2">
    <source>
        <dbReference type="Pfam" id="PF05678"/>
    </source>
</evidence>
<protein>
    <recommendedName>
        <fullName evidence="2">VQ domain-containing protein</fullName>
    </recommendedName>
</protein>
<dbReference type="GO" id="GO:0005634">
    <property type="term" value="C:nucleus"/>
    <property type="evidence" value="ECO:0007669"/>
    <property type="project" value="TreeGrafter"/>
</dbReference>
<sequence>MEPSDLSLSRPSPRRELQGPRPTPLQVRKDSHKIRKPPAAAPPQTRQPVIIYTVSPKVIHASRSEFMSLVQRLTGAASSSADPTAAASPSRGDSAGGAPLSPAARLAVFERTSHPASNRDVLDQLGIDGPMTSSRAGLFPGILSPVPSSLPPVSPNLFSASTVPSQLNLFNELSPAFHGSKSYVENPFLPSPNNFLSTPILPSPGAFWDLFNQNEEC</sequence>
<keyword evidence="4" id="KW-1185">Reference proteome</keyword>